<evidence type="ECO:0000313" key="3">
    <source>
        <dbReference type="Proteomes" id="UP000250242"/>
    </source>
</evidence>
<name>A0A2N6QB32_9BURK</name>
<dbReference type="AlphaFoldDB" id="A0A2N6QB32"/>
<keyword evidence="1" id="KW-0812">Transmembrane</keyword>
<reference evidence="2 3" key="1">
    <citation type="submission" date="2018-06" db="EMBL/GenBank/DDBJ databases">
        <authorList>
            <consortium name="Pathogen Informatics"/>
            <person name="Doyle S."/>
        </authorList>
    </citation>
    <scope>NUCLEOTIDE SEQUENCE [LARGE SCALE GENOMIC DNA]</scope>
    <source>
        <strain evidence="2 3">NCTC11009</strain>
    </source>
</reference>
<evidence type="ECO:0000256" key="1">
    <source>
        <dbReference type="SAM" id="Phobius"/>
    </source>
</evidence>
<gene>
    <name evidence="2" type="ORF">NCTC11009_01608</name>
</gene>
<evidence type="ECO:0000313" key="2">
    <source>
        <dbReference type="EMBL" id="SPY08382.1"/>
    </source>
</evidence>
<dbReference type="Proteomes" id="UP000250242">
    <property type="component" value="Unassembled WGS sequence"/>
</dbReference>
<proteinExistence type="predicted"/>
<keyword evidence="1" id="KW-0472">Membrane</keyword>
<feature type="transmembrane region" description="Helical" evidence="1">
    <location>
        <begin position="62"/>
        <end position="83"/>
    </location>
</feature>
<protein>
    <submittedName>
        <fullName evidence="2">Uncharacterized protein</fullName>
    </submittedName>
</protein>
<accession>A0A2N6QB32</accession>
<feature type="transmembrane region" description="Helical" evidence="1">
    <location>
        <begin position="7"/>
        <end position="26"/>
    </location>
</feature>
<dbReference type="EMBL" id="UATH01000001">
    <property type="protein sequence ID" value="SPY08382.1"/>
    <property type="molecule type" value="Genomic_DNA"/>
</dbReference>
<sequence length="104" mass="12328">MKKIGVIFLQLIVFFLAVLIHMFFWLRYEAYFPVYPEWFIHLLLRICQITQKYCGQETLYDLYFLSGSIINVSVLALSIYLIYRFLKSKKKPIAVLSLSIGFAF</sequence>
<keyword evidence="1" id="KW-1133">Transmembrane helix</keyword>
<organism evidence="2 3">
    <name type="scientific">Oligella urethralis</name>
    <dbReference type="NCBI Taxonomy" id="90245"/>
    <lineage>
        <taxon>Bacteria</taxon>
        <taxon>Pseudomonadati</taxon>
        <taxon>Pseudomonadota</taxon>
        <taxon>Betaproteobacteria</taxon>
        <taxon>Burkholderiales</taxon>
        <taxon>Alcaligenaceae</taxon>
        <taxon>Oligella</taxon>
    </lineage>
</organism>